<proteinExistence type="predicted"/>
<dbReference type="eggNOG" id="ENOG5032WRU">
    <property type="taxonomic scope" value="Bacteria"/>
</dbReference>
<dbReference type="HOGENOM" id="CLU_144226_0_0_4"/>
<protein>
    <submittedName>
        <fullName evidence="1">Uncharacterized protein</fullName>
    </submittedName>
</protein>
<accession>E6UWL3</accession>
<dbReference type="Proteomes" id="UP000008917">
    <property type="component" value="Chromosome"/>
</dbReference>
<dbReference type="AlphaFoldDB" id="E6UWL3"/>
<sequence length="130" mass="13966">MDRLADMNSFHRRALVSFALLPAFIVARQVRAQAGTAPVLLFKVVSPRDDVVVGIEAAQLGAGTTPPVQRLAAMLADKGQLTLWQYASQHGEGGALVQAPLRQIVVFKNDLLRIEPYTTPLAIKPPGAAK</sequence>
<dbReference type="KEGG" id="vpe:Varpa_5791"/>
<evidence type="ECO:0000313" key="2">
    <source>
        <dbReference type="Proteomes" id="UP000008917"/>
    </source>
</evidence>
<name>E6UWL3_VARPE</name>
<reference evidence="1 2" key="2">
    <citation type="journal article" date="2013" name="Genome Announc.">
        <title>Genome of the Root-Associated Plant Growth-Promoting Bacterium Variovorax paradoxus Strain EPS.</title>
        <authorList>
            <person name="Han J.I."/>
            <person name="Spain J.C."/>
            <person name="Leadbetter J.R."/>
            <person name="Ovchinnikova G."/>
            <person name="Goodwin L.A."/>
            <person name="Han C.S."/>
            <person name="Woyke T."/>
            <person name="Davenport K.W."/>
            <person name="Orwin P.M."/>
        </authorList>
    </citation>
    <scope>NUCLEOTIDE SEQUENCE [LARGE SCALE GENOMIC DNA]</scope>
    <source>
        <strain evidence="1 2">EPS</strain>
    </source>
</reference>
<evidence type="ECO:0000313" key="1">
    <source>
        <dbReference type="EMBL" id="ADU39943.1"/>
    </source>
</evidence>
<organism evidence="1 2">
    <name type="scientific">Variovorax paradoxus (strain EPS)</name>
    <dbReference type="NCBI Taxonomy" id="595537"/>
    <lineage>
        <taxon>Bacteria</taxon>
        <taxon>Pseudomonadati</taxon>
        <taxon>Pseudomonadota</taxon>
        <taxon>Betaproteobacteria</taxon>
        <taxon>Burkholderiales</taxon>
        <taxon>Comamonadaceae</taxon>
        <taxon>Variovorax</taxon>
    </lineage>
</organism>
<reference evidence="2" key="1">
    <citation type="submission" date="2010-12" db="EMBL/GenBank/DDBJ databases">
        <title>Complete sequence of Variovorax paradoxus EPS.</title>
        <authorList>
            <consortium name="US DOE Joint Genome Institute"/>
            <person name="Lucas S."/>
            <person name="Copeland A."/>
            <person name="Lapidus A."/>
            <person name="Cheng J.-F."/>
            <person name="Goodwin L."/>
            <person name="Pitluck S."/>
            <person name="Teshima H."/>
            <person name="Detter J.C."/>
            <person name="Han C."/>
            <person name="Tapia R."/>
            <person name="Land M."/>
            <person name="Hauser L."/>
            <person name="Kyrpides N."/>
            <person name="Ivanova N."/>
            <person name="Ovchinnikova G."/>
            <person name="Orwin P."/>
            <person name="Han J.-I.G."/>
            <person name="Woyke T."/>
        </authorList>
    </citation>
    <scope>NUCLEOTIDE SEQUENCE [LARGE SCALE GENOMIC DNA]</scope>
    <source>
        <strain evidence="2">EPS</strain>
    </source>
</reference>
<gene>
    <name evidence="1" type="ordered locus">Varpa_5791</name>
</gene>
<dbReference type="EMBL" id="CP002417">
    <property type="protein sequence ID" value="ADU39943.1"/>
    <property type="molecule type" value="Genomic_DNA"/>
</dbReference>